<accession>X6NSM3</accession>
<evidence type="ECO:0000313" key="1">
    <source>
        <dbReference type="EMBL" id="ETO28317.1"/>
    </source>
</evidence>
<reference evidence="1 2" key="1">
    <citation type="journal article" date="2013" name="Curr. Biol.">
        <title>The Genome of the Foraminiferan Reticulomyxa filosa.</title>
        <authorList>
            <person name="Glockner G."/>
            <person name="Hulsmann N."/>
            <person name="Schleicher M."/>
            <person name="Noegel A.A."/>
            <person name="Eichinger L."/>
            <person name="Gallinger C."/>
            <person name="Pawlowski J."/>
            <person name="Sierra R."/>
            <person name="Euteneuer U."/>
            <person name="Pillet L."/>
            <person name="Moustafa A."/>
            <person name="Platzer M."/>
            <person name="Groth M."/>
            <person name="Szafranski K."/>
            <person name="Schliwa M."/>
        </authorList>
    </citation>
    <scope>NUCLEOTIDE SEQUENCE [LARGE SCALE GENOMIC DNA]</scope>
</reference>
<gene>
    <name evidence="1" type="ORF">RFI_08817</name>
</gene>
<sequence>MYKYIKNEAIHVHIYETVDNIAPDPIPWVRKGRSTQQSALKMLKKILDLMFQSNDFDYWYGFLVDHFYPQFFHQCTHDYQFLIYPNAKEDDEKTSFVLFFKKKLYMHICVYCSIHKKNKKKQHRRDNENRRGWVWQQWPTRGRTDRID</sequence>
<dbReference type="EMBL" id="ASPP01006729">
    <property type="protein sequence ID" value="ETO28317.1"/>
    <property type="molecule type" value="Genomic_DNA"/>
</dbReference>
<protein>
    <submittedName>
        <fullName evidence="1">Uncharacterized protein</fullName>
    </submittedName>
</protein>
<proteinExistence type="predicted"/>
<evidence type="ECO:0000313" key="2">
    <source>
        <dbReference type="Proteomes" id="UP000023152"/>
    </source>
</evidence>
<keyword evidence="2" id="KW-1185">Reference proteome</keyword>
<dbReference type="Proteomes" id="UP000023152">
    <property type="component" value="Unassembled WGS sequence"/>
</dbReference>
<dbReference type="AlphaFoldDB" id="X6NSM3"/>
<organism evidence="1 2">
    <name type="scientific">Reticulomyxa filosa</name>
    <dbReference type="NCBI Taxonomy" id="46433"/>
    <lineage>
        <taxon>Eukaryota</taxon>
        <taxon>Sar</taxon>
        <taxon>Rhizaria</taxon>
        <taxon>Retaria</taxon>
        <taxon>Foraminifera</taxon>
        <taxon>Monothalamids</taxon>
        <taxon>Reticulomyxidae</taxon>
        <taxon>Reticulomyxa</taxon>
    </lineage>
</organism>
<comment type="caution">
    <text evidence="1">The sequence shown here is derived from an EMBL/GenBank/DDBJ whole genome shotgun (WGS) entry which is preliminary data.</text>
</comment>
<name>X6NSM3_RETFI</name>